<feature type="signal peptide" evidence="1">
    <location>
        <begin position="1"/>
        <end position="18"/>
    </location>
</feature>
<protein>
    <submittedName>
        <fullName evidence="3">Candidate secreted effector</fullName>
    </submittedName>
</protein>
<evidence type="ECO:0000313" key="2">
    <source>
        <dbReference type="Proteomes" id="UP000887563"/>
    </source>
</evidence>
<feature type="chain" id="PRO_5037633768" evidence="1">
    <location>
        <begin position="19"/>
        <end position="89"/>
    </location>
</feature>
<dbReference type="Proteomes" id="UP000887563">
    <property type="component" value="Unplaced"/>
</dbReference>
<proteinExistence type="predicted"/>
<sequence>MFCLTTMLWKIFTFIMRGIHLKLQDSMLETSSSSSSLLSEVSGKGTRRCAFGATGLSSSSKHLARLAPIFILSACFVEAYLSKARKLHD</sequence>
<reference evidence="3" key="1">
    <citation type="submission" date="2022-11" db="UniProtKB">
        <authorList>
            <consortium name="WormBaseParasite"/>
        </authorList>
    </citation>
    <scope>IDENTIFICATION</scope>
</reference>
<organism evidence="2 3">
    <name type="scientific">Meloidogyne incognita</name>
    <name type="common">Southern root-knot nematode worm</name>
    <name type="synonym">Oxyuris incognita</name>
    <dbReference type="NCBI Taxonomy" id="6306"/>
    <lineage>
        <taxon>Eukaryota</taxon>
        <taxon>Metazoa</taxon>
        <taxon>Ecdysozoa</taxon>
        <taxon>Nematoda</taxon>
        <taxon>Chromadorea</taxon>
        <taxon>Rhabditida</taxon>
        <taxon>Tylenchina</taxon>
        <taxon>Tylenchomorpha</taxon>
        <taxon>Tylenchoidea</taxon>
        <taxon>Meloidogynidae</taxon>
        <taxon>Meloidogyninae</taxon>
        <taxon>Meloidogyne</taxon>
        <taxon>Meloidogyne incognita group</taxon>
    </lineage>
</organism>
<dbReference type="AlphaFoldDB" id="A0A914KHR5"/>
<evidence type="ECO:0000313" key="3">
    <source>
        <dbReference type="WBParaSite" id="Minc3s00014g00910"/>
    </source>
</evidence>
<keyword evidence="2" id="KW-1185">Reference proteome</keyword>
<name>A0A914KHR5_MELIC</name>
<dbReference type="WBParaSite" id="Minc3s00014g00910">
    <property type="protein sequence ID" value="Minc3s00014g00910"/>
    <property type="gene ID" value="Minc3s00014g00910"/>
</dbReference>
<keyword evidence="1" id="KW-0732">Signal</keyword>
<evidence type="ECO:0000256" key="1">
    <source>
        <dbReference type="SAM" id="SignalP"/>
    </source>
</evidence>
<accession>A0A914KHR5</accession>